<dbReference type="GO" id="GO:0016791">
    <property type="term" value="F:phosphatase activity"/>
    <property type="evidence" value="ECO:0007669"/>
    <property type="project" value="TreeGrafter"/>
</dbReference>
<comment type="caution">
    <text evidence="1">The sequence shown here is derived from an EMBL/GenBank/DDBJ whole genome shotgun (WGS) entry which is preliminary data.</text>
</comment>
<evidence type="ECO:0000313" key="2">
    <source>
        <dbReference type="Proteomes" id="UP000029096"/>
    </source>
</evidence>
<dbReference type="Gene3D" id="3.40.50.1000">
    <property type="entry name" value="HAD superfamily/HAD-like"/>
    <property type="match status" value="1"/>
</dbReference>
<dbReference type="eggNOG" id="COG0637">
    <property type="taxonomic scope" value="Bacteria"/>
</dbReference>
<evidence type="ECO:0000313" key="1">
    <source>
        <dbReference type="EMBL" id="KFI46655.1"/>
    </source>
</evidence>
<organism evidence="1 2">
    <name type="scientific">Bifidobacterium bohemicum DSM 22767</name>
    <dbReference type="NCBI Taxonomy" id="1437606"/>
    <lineage>
        <taxon>Bacteria</taxon>
        <taxon>Bacillati</taxon>
        <taxon>Actinomycetota</taxon>
        <taxon>Actinomycetes</taxon>
        <taxon>Bifidobacteriales</taxon>
        <taxon>Bifidobacteriaceae</taxon>
        <taxon>Bifidobacterium</taxon>
    </lineage>
</organism>
<accession>A0A086ZJF5</accession>
<dbReference type="InterPro" id="IPR023198">
    <property type="entry name" value="PGP-like_dom2"/>
</dbReference>
<dbReference type="InterPro" id="IPR041492">
    <property type="entry name" value="HAD_2"/>
</dbReference>
<sequence length="218" mass="23850">MINSGKAAIFDIDGTLLDSMDIWHQIDLDFFASHGLELPSDYMAAVCPMKPMECARYTIERFHLDDRPEALVRLWDQMALTAYGTTVKPKPHAVQYVRYLKQTGASLAVATCLTPVVRDAALNHLGIAGYFDVAVSVDQTTSVDKNSPEVYLLAAAGLNIAPECCTVFEDLLVSTQVAKSAGMKVWAMRDDYAKADWEAIAAVADGVIDDFDSAPRLL</sequence>
<keyword evidence="1" id="KW-0378">Hydrolase</keyword>
<gene>
    <name evidence="1" type="ORF">BBOH_0127</name>
</gene>
<protein>
    <submittedName>
        <fullName evidence="1">Haloacid dehalogenase-like hydrolase</fullName>
    </submittedName>
</protein>
<dbReference type="EMBL" id="JGYP01000001">
    <property type="protein sequence ID" value="KFI46655.1"/>
    <property type="molecule type" value="Genomic_DNA"/>
</dbReference>
<dbReference type="STRING" id="1437606.BBOH_0127"/>
<dbReference type="SUPFAM" id="SSF56784">
    <property type="entry name" value="HAD-like"/>
    <property type="match status" value="1"/>
</dbReference>
<reference evidence="1 2" key="1">
    <citation type="submission" date="2014-03" db="EMBL/GenBank/DDBJ databases">
        <title>Genomics of Bifidobacteria.</title>
        <authorList>
            <person name="Ventura M."/>
            <person name="Milani C."/>
            <person name="Lugli G.A."/>
        </authorList>
    </citation>
    <scope>NUCLEOTIDE SEQUENCE [LARGE SCALE GENOMIC DNA]</scope>
    <source>
        <strain evidence="1 2">DSM 22767</strain>
    </source>
</reference>
<keyword evidence="2" id="KW-1185">Reference proteome</keyword>
<proteinExistence type="predicted"/>
<dbReference type="PANTHER" id="PTHR18901">
    <property type="entry name" value="2-DEOXYGLUCOSE-6-PHOSPHATE PHOSPHATASE 2"/>
    <property type="match status" value="1"/>
</dbReference>
<dbReference type="InterPro" id="IPR036412">
    <property type="entry name" value="HAD-like_sf"/>
</dbReference>
<dbReference type="SFLD" id="SFLDS00003">
    <property type="entry name" value="Haloacid_Dehalogenase"/>
    <property type="match status" value="1"/>
</dbReference>
<dbReference type="PANTHER" id="PTHR18901:SF38">
    <property type="entry name" value="PSEUDOURIDINE-5'-PHOSPHATASE"/>
    <property type="match status" value="1"/>
</dbReference>
<dbReference type="InterPro" id="IPR023214">
    <property type="entry name" value="HAD_sf"/>
</dbReference>
<dbReference type="Proteomes" id="UP000029096">
    <property type="component" value="Unassembled WGS sequence"/>
</dbReference>
<dbReference type="Pfam" id="PF13419">
    <property type="entry name" value="HAD_2"/>
    <property type="match status" value="1"/>
</dbReference>
<dbReference type="AlphaFoldDB" id="A0A086ZJF5"/>
<dbReference type="SFLD" id="SFLDG01129">
    <property type="entry name" value="C1.5:_HAD__Beta-PGM__Phosphata"/>
    <property type="match status" value="1"/>
</dbReference>
<name>A0A086ZJF5_9BIFI</name>
<dbReference type="CDD" id="cd07505">
    <property type="entry name" value="HAD_BPGM-like"/>
    <property type="match status" value="1"/>
</dbReference>
<dbReference type="Gene3D" id="1.10.150.240">
    <property type="entry name" value="Putative phosphatase, domain 2"/>
    <property type="match status" value="1"/>
</dbReference>